<evidence type="ECO:0000313" key="17">
    <source>
        <dbReference type="Proteomes" id="UP000032522"/>
    </source>
</evidence>
<dbReference type="GO" id="GO:0004748">
    <property type="term" value="F:ribonucleoside-diphosphate reductase activity, thioredoxin disulfide as acceptor"/>
    <property type="evidence" value="ECO:0007669"/>
    <property type="project" value="UniProtKB-EC"/>
</dbReference>
<reference evidence="16 17" key="1">
    <citation type="submission" date="2015-01" db="EMBL/GenBank/DDBJ databases">
        <authorList>
            <person name="Filippidou S."/>
            <person name="Jeanneret N."/>
            <person name="Russel-Delif L."/>
            <person name="Junier T."/>
            <person name="Wunderlin T."/>
            <person name="Molina V."/>
            <person name="Johnson S.L."/>
            <person name="Davenport K.W."/>
            <person name="Chain P.S."/>
            <person name="Dorador C."/>
            <person name="Junier P."/>
        </authorList>
    </citation>
    <scope>NUCLEOTIDE SEQUENCE [LARGE SCALE GENOMIC DNA]</scope>
    <source>
        <strain evidence="16 17">Et7/4</strain>
    </source>
</reference>
<evidence type="ECO:0000256" key="6">
    <source>
        <dbReference type="ARBA" id="ARBA00022634"/>
    </source>
</evidence>
<dbReference type="PRINTS" id="PR01183">
    <property type="entry name" value="RIBORDTASEM1"/>
</dbReference>
<dbReference type="Pfam" id="PF02867">
    <property type="entry name" value="Ribonuc_red_lgC"/>
    <property type="match status" value="1"/>
</dbReference>
<evidence type="ECO:0000256" key="4">
    <source>
        <dbReference type="ARBA" id="ARBA00014409"/>
    </source>
</evidence>
<comment type="catalytic activity">
    <reaction evidence="12 13">
        <text>a 2'-deoxyribonucleoside 5'-diphosphate + [thioredoxin]-disulfide + H2O = a ribonucleoside 5'-diphosphate + [thioredoxin]-dithiol</text>
        <dbReference type="Rhea" id="RHEA:23252"/>
        <dbReference type="Rhea" id="RHEA-COMP:10698"/>
        <dbReference type="Rhea" id="RHEA-COMP:10700"/>
        <dbReference type="ChEBI" id="CHEBI:15377"/>
        <dbReference type="ChEBI" id="CHEBI:29950"/>
        <dbReference type="ChEBI" id="CHEBI:50058"/>
        <dbReference type="ChEBI" id="CHEBI:57930"/>
        <dbReference type="ChEBI" id="CHEBI:73316"/>
        <dbReference type="EC" id="1.17.4.1"/>
    </reaction>
</comment>
<evidence type="ECO:0000259" key="15">
    <source>
        <dbReference type="Pfam" id="PF12637"/>
    </source>
</evidence>
<sequence length="845" mass="95524">MMKITRENLQKPLSEEDSFSLKIIADRYLLKDPEKTPTRDDVVVVEFQVVGENGNIKVVKEVAIVDDYDPETEKVTVTLFTGGEDRGKQFTLDRRAVDVLLEKSVTDLKKRVAKALSGGEKWLEKEIERLAMEQILFGGRILAGAGTDEELTYFNCYVAPPIHDSRGGIAKHREIVMEIMSRGGGVGTNGSTLRPAKTKVHKVRGRSSGAVSWLNDLSQLTHLVEQGGTRRGAQMIMLADWHPDIIEFITAKVQKPLECEIEINGEKQLIKFGEYGNQRLTGANISVLMSDKFIQAYKNDEEWELVFPDVANYTPEQMKIYDEKWHLIGDPWKFQAQTGLPLRVHARVRAKDLMKLISLCQRESAEPGVVFIDRYNYMSNSWYYNPIIATNPCGEQGLPAWGVCNLGHINLAKHVKWNEKKKRFEADLKAIEYTVKILTRALDNVIEATPYFFEENEKNQKAERRLGLGTMGIDELLKLEGLDYGTEEGRKRAEEIFELITVTAYKTSIELAKEKGTFPAFDAEKYLQSGFMKFMAEKHPEVIEGIKKYGIRNVTLITQAPTGTTGTLAQTSTGIEPFYAREFWRNSRIGLTVQKAPVIKRLEEKGLDTSKLKFAQDYTPKQHLDFQAVAQRWCDSSISKTINAPRETTVEDVSDLIEYAYDIGLKGFTVYVDGSRDQQVLGTDKTNEAKEEHKEFERGSVLEGRTHRIDTSYGRLYVTFNRDQEGKLREVFFNIGKAGSDTLATLEGYGRLLSLMLQHSDITEEQIIKQLRGIVGSNPYGFGANRVSSIPDAIALAFQRELEMHKPQEAQQVKVQGKDLCVCGAPMVYEEGCYKCYACGYSKCN</sequence>
<evidence type="ECO:0000256" key="12">
    <source>
        <dbReference type="ARBA" id="ARBA00047754"/>
    </source>
</evidence>
<dbReference type="RefSeq" id="WP_052524528.1">
    <property type="nucleotide sequence ID" value="NZ_JYBP01000003.1"/>
</dbReference>
<dbReference type="SUPFAM" id="SSF51998">
    <property type="entry name" value="PFL-like glycyl radical enzymes"/>
    <property type="match status" value="1"/>
</dbReference>
<protein>
    <recommendedName>
        <fullName evidence="4 13">Vitamin B12-dependent ribonucleotide reductase</fullName>
        <ecNumber evidence="3 13">1.17.4.1</ecNumber>
    </recommendedName>
</protein>
<evidence type="ECO:0000256" key="10">
    <source>
        <dbReference type="ARBA" id="ARBA00023285"/>
    </source>
</evidence>
<dbReference type="InterPro" id="IPR024434">
    <property type="entry name" value="TSCPD_dom"/>
</dbReference>
<evidence type="ECO:0000256" key="5">
    <source>
        <dbReference type="ARBA" id="ARBA00022628"/>
    </source>
</evidence>
<feature type="domain" description="Ribonucleotide reductase large subunit C-terminal" evidence="14">
    <location>
        <begin position="156"/>
        <end position="671"/>
    </location>
</feature>
<evidence type="ECO:0000256" key="3">
    <source>
        <dbReference type="ARBA" id="ARBA00012274"/>
    </source>
</evidence>
<dbReference type="GO" id="GO:0000166">
    <property type="term" value="F:nucleotide binding"/>
    <property type="evidence" value="ECO:0007669"/>
    <property type="project" value="UniProtKB-KW"/>
</dbReference>
<dbReference type="GO" id="GO:0031419">
    <property type="term" value="F:cobalamin binding"/>
    <property type="evidence" value="ECO:0007669"/>
    <property type="project" value="UniProtKB-KW"/>
</dbReference>
<dbReference type="Gene3D" id="3.20.70.20">
    <property type="match status" value="1"/>
</dbReference>
<evidence type="ECO:0000256" key="11">
    <source>
        <dbReference type="ARBA" id="ARBA00025437"/>
    </source>
</evidence>
<keyword evidence="9" id="KW-1015">Disulfide bond</keyword>
<proteinExistence type="inferred from homology"/>
<dbReference type="GO" id="GO:0071897">
    <property type="term" value="P:DNA biosynthetic process"/>
    <property type="evidence" value="ECO:0007669"/>
    <property type="project" value="UniProtKB-KW"/>
</dbReference>
<comment type="cofactor">
    <cofactor evidence="1 13">
        <name>adenosylcob(III)alamin</name>
        <dbReference type="ChEBI" id="CHEBI:18408"/>
    </cofactor>
</comment>
<keyword evidence="10 13" id="KW-0170">Cobalt</keyword>
<keyword evidence="8 13" id="KW-0560">Oxidoreductase</keyword>
<accession>A0A0D8BSW2</accession>
<dbReference type="Pfam" id="PF12637">
    <property type="entry name" value="TSCPD"/>
    <property type="match status" value="1"/>
</dbReference>
<dbReference type="NCBIfam" id="TIGR02504">
    <property type="entry name" value="NrdJ_Z"/>
    <property type="match status" value="1"/>
</dbReference>
<dbReference type="PANTHER" id="PTHR43371">
    <property type="entry name" value="VITAMIN B12-DEPENDENT RIBONUCLEOTIDE REDUCTASE"/>
    <property type="match status" value="1"/>
</dbReference>
<evidence type="ECO:0000256" key="9">
    <source>
        <dbReference type="ARBA" id="ARBA00023157"/>
    </source>
</evidence>
<evidence type="ECO:0000256" key="7">
    <source>
        <dbReference type="ARBA" id="ARBA00022741"/>
    </source>
</evidence>
<dbReference type="Proteomes" id="UP000032522">
    <property type="component" value="Unassembled WGS sequence"/>
</dbReference>
<keyword evidence="5 13" id="KW-0846">Cobalamin</keyword>
<dbReference type="AlphaFoldDB" id="A0A0D8BSW2"/>
<gene>
    <name evidence="16" type="ORF">LG52_2968</name>
</gene>
<comment type="function">
    <text evidence="11 13">Catalyzes the reduction of ribonucleotides to deoxyribonucleotides. May function to provide a pool of deoxyribonucleotide precursors for DNA repair during oxygen limitation and/or for immediate growth after restoration of oxygen.</text>
</comment>
<organism evidence="16 17">
    <name type="scientific">Geobacillus kaustophilus</name>
    <dbReference type="NCBI Taxonomy" id="1462"/>
    <lineage>
        <taxon>Bacteria</taxon>
        <taxon>Bacillati</taxon>
        <taxon>Bacillota</taxon>
        <taxon>Bacilli</taxon>
        <taxon>Bacillales</taxon>
        <taxon>Anoxybacillaceae</taxon>
        <taxon>Geobacillus</taxon>
        <taxon>Geobacillus thermoleovorans group</taxon>
    </lineage>
</organism>
<comment type="caution">
    <text evidence="16">The sequence shown here is derived from an EMBL/GenBank/DDBJ whole genome shotgun (WGS) entry which is preliminary data.</text>
</comment>
<keyword evidence="7 13" id="KW-0547">Nucleotide-binding</keyword>
<evidence type="ECO:0000259" key="14">
    <source>
        <dbReference type="Pfam" id="PF02867"/>
    </source>
</evidence>
<evidence type="ECO:0000256" key="1">
    <source>
        <dbReference type="ARBA" id="ARBA00001922"/>
    </source>
</evidence>
<evidence type="ECO:0000256" key="8">
    <source>
        <dbReference type="ARBA" id="ARBA00023002"/>
    </source>
</evidence>
<comment type="similarity">
    <text evidence="2 13">Belongs to the ribonucleoside diphosphate reductase class-2 family.</text>
</comment>
<evidence type="ECO:0000256" key="2">
    <source>
        <dbReference type="ARBA" id="ARBA00007405"/>
    </source>
</evidence>
<dbReference type="InterPro" id="IPR013344">
    <property type="entry name" value="RNR_NrdJ/NrdZ"/>
</dbReference>
<dbReference type="PATRIC" id="fig|1462.6.peg.3245"/>
<feature type="domain" description="TSCPD" evidence="15">
    <location>
        <begin position="699"/>
        <end position="800"/>
    </location>
</feature>
<dbReference type="EC" id="1.17.4.1" evidence="3 13"/>
<dbReference type="InterPro" id="IPR050862">
    <property type="entry name" value="RdRp_reductase_class-2"/>
</dbReference>
<dbReference type="InterPro" id="IPR000788">
    <property type="entry name" value="RNR_lg_C"/>
</dbReference>
<evidence type="ECO:0000256" key="13">
    <source>
        <dbReference type="RuleBase" id="RU364064"/>
    </source>
</evidence>
<keyword evidence="6 13" id="KW-0237">DNA synthesis</keyword>
<name>A0A0D8BSW2_GEOKU</name>
<evidence type="ECO:0000313" key="16">
    <source>
        <dbReference type="EMBL" id="KJE27215.1"/>
    </source>
</evidence>
<dbReference type="PANTHER" id="PTHR43371:SF1">
    <property type="entry name" value="RIBONUCLEOSIDE-DIPHOSPHATE REDUCTASE"/>
    <property type="match status" value="1"/>
</dbReference>
<dbReference type="OrthoDB" id="9762933at2"/>
<dbReference type="EMBL" id="JYBP01000003">
    <property type="protein sequence ID" value="KJE27215.1"/>
    <property type="molecule type" value="Genomic_DNA"/>
</dbReference>
<dbReference type="CDD" id="cd02888">
    <property type="entry name" value="RNR_II_dimer"/>
    <property type="match status" value="1"/>
</dbReference>